<dbReference type="SUPFAM" id="SSF50814">
    <property type="entry name" value="Lipocalins"/>
    <property type="match status" value="1"/>
</dbReference>
<keyword evidence="4" id="KW-1185">Reference proteome</keyword>
<dbReference type="OrthoDB" id="594739at2"/>
<feature type="domain" description="Lipocalin/cytosolic fatty-acid binding" evidence="2">
    <location>
        <begin position="110"/>
        <end position="170"/>
    </location>
</feature>
<organism evidence="3 4">
    <name type="scientific">Roseovarius litorisediminis</name>
    <dbReference type="NCBI Taxonomy" id="1312363"/>
    <lineage>
        <taxon>Bacteria</taxon>
        <taxon>Pseudomonadati</taxon>
        <taxon>Pseudomonadota</taxon>
        <taxon>Alphaproteobacteria</taxon>
        <taxon>Rhodobacterales</taxon>
        <taxon>Roseobacteraceae</taxon>
        <taxon>Roseovarius</taxon>
    </lineage>
</organism>
<dbReference type="AlphaFoldDB" id="A0A1Y5T557"/>
<dbReference type="EMBL" id="FWFL01000007">
    <property type="protein sequence ID" value="SLN52543.1"/>
    <property type="molecule type" value="Genomic_DNA"/>
</dbReference>
<dbReference type="RefSeq" id="WP_085893001.1">
    <property type="nucleotide sequence ID" value="NZ_FWFL01000007.1"/>
</dbReference>
<feature type="chain" id="PRO_5012644656" evidence="1">
    <location>
        <begin position="19"/>
        <end position="172"/>
    </location>
</feature>
<proteinExistence type="predicted"/>
<dbReference type="InterPro" id="IPR000566">
    <property type="entry name" value="Lipocln_cytosolic_FA-bd_dom"/>
</dbReference>
<evidence type="ECO:0000256" key="1">
    <source>
        <dbReference type="SAM" id="SignalP"/>
    </source>
</evidence>
<dbReference type="Proteomes" id="UP000193827">
    <property type="component" value="Unassembled WGS sequence"/>
</dbReference>
<feature type="signal peptide" evidence="1">
    <location>
        <begin position="1"/>
        <end position="18"/>
    </location>
</feature>
<name>A0A1Y5T557_9RHOB</name>
<sequence>MKAWCALIVVAALTACTAKPPAPGYRDDSPLSITTRDDDKRLAGDWQVRGYYPGDDALQQVAFLPEWQGTPAFELVTRSCEDTGDCEDVGEIWRAKSLGPNRWTISGPHSEAERELWVVWVDEGYRTAAIGAPDGRYGWVLDRTAKGGADRIKAAREILDFNGYDIGAMILR</sequence>
<evidence type="ECO:0000313" key="4">
    <source>
        <dbReference type="Proteomes" id="UP000193827"/>
    </source>
</evidence>
<dbReference type="InterPro" id="IPR012674">
    <property type="entry name" value="Calycin"/>
</dbReference>
<evidence type="ECO:0000259" key="2">
    <source>
        <dbReference type="Pfam" id="PF08212"/>
    </source>
</evidence>
<dbReference type="PROSITE" id="PS51257">
    <property type="entry name" value="PROKAR_LIPOPROTEIN"/>
    <property type="match status" value="1"/>
</dbReference>
<reference evidence="3 4" key="1">
    <citation type="submission" date="2017-03" db="EMBL/GenBank/DDBJ databases">
        <authorList>
            <person name="Afonso C.L."/>
            <person name="Miller P.J."/>
            <person name="Scott M.A."/>
            <person name="Spackman E."/>
            <person name="Goraichik I."/>
            <person name="Dimitrov K.M."/>
            <person name="Suarez D.L."/>
            <person name="Swayne D.E."/>
        </authorList>
    </citation>
    <scope>NUCLEOTIDE SEQUENCE [LARGE SCALE GENOMIC DNA]</scope>
    <source>
        <strain evidence="3 4">CECT 8287</strain>
    </source>
</reference>
<dbReference type="Gene3D" id="2.40.128.20">
    <property type="match status" value="1"/>
</dbReference>
<dbReference type="Pfam" id="PF08212">
    <property type="entry name" value="Lipocalin_2"/>
    <property type="match status" value="1"/>
</dbReference>
<accession>A0A1Y5T557</accession>
<evidence type="ECO:0000313" key="3">
    <source>
        <dbReference type="EMBL" id="SLN52543.1"/>
    </source>
</evidence>
<keyword evidence="1" id="KW-0732">Signal</keyword>
<gene>
    <name evidence="3" type="ORF">PEL8287_02769</name>
</gene>
<protein>
    <submittedName>
        <fullName evidence="3">Lipocalin-like domain protein</fullName>
    </submittedName>
</protein>